<dbReference type="PROSITE" id="PS00108">
    <property type="entry name" value="PROTEIN_KINASE_ST"/>
    <property type="match status" value="1"/>
</dbReference>
<keyword evidence="7" id="KW-0067">ATP-binding</keyword>
<reference evidence="13" key="1">
    <citation type="submission" date="2021-02" db="EMBL/GenBank/DDBJ databases">
        <authorList>
            <person name="Nowell W R."/>
        </authorList>
    </citation>
    <scope>NUCLEOTIDE SEQUENCE</scope>
</reference>
<dbReference type="Gene3D" id="1.10.510.10">
    <property type="entry name" value="Transferase(Phosphotransferase) domain 1"/>
    <property type="match status" value="1"/>
</dbReference>
<sequence>MWEITTTVIGHGACGVVVMGKNVNTHELVAVKTIDISSPNQLKNDIVIQEEINLHKICHHENIIRFYDYEQKCSTYYLYLEYADDGHLSNKIEDSVGMEEYLAQCYLKQVVAGMAYLHSIDIAHRDLKPNNVLVTNKNVLKICDFGLATVFRSQTTKEEKILTDYVGTESYASPEICRHEPYRGEPADVWSCGIILVAMVIGEIPWEKASNKNTDFKLWLDGEYDIKKGKKIDSLILDLLHQILHHDPANRATVIIIQNHKWMLKVFPQNCSESSHQISSKKRKNSGQSTQLVKQPRQSTTSAKSVTN</sequence>
<feature type="compositionally biased region" description="Polar residues" evidence="10">
    <location>
        <begin position="286"/>
        <end position="308"/>
    </location>
</feature>
<evidence type="ECO:0000313" key="12">
    <source>
        <dbReference type="EMBL" id="CAF0927154.1"/>
    </source>
</evidence>
<dbReference type="InterPro" id="IPR000719">
    <property type="entry name" value="Prot_kinase_dom"/>
</dbReference>
<evidence type="ECO:0000256" key="3">
    <source>
        <dbReference type="ARBA" id="ARBA00022527"/>
    </source>
</evidence>
<evidence type="ECO:0000313" key="14">
    <source>
        <dbReference type="Proteomes" id="UP000663836"/>
    </source>
</evidence>
<evidence type="ECO:0000256" key="2">
    <source>
        <dbReference type="ARBA" id="ARBA00012513"/>
    </source>
</evidence>
<evidence type="ECO:0000259" key="11">
    <source>
        <dbReference type="PROSITE" id="PS50011"/>
    </source>
</evidence>
<comment type="catalytic activity">
    <reaction evidence="8">
        <text>L-threonyl-[protein] + ATP = O-phospho-L-threonyl-[protein] + ADP + H(+)</text>
        <dbReference type="Rhea" id="RHEA:46608"/>
        <dbReference type="Rhea" id="RHEA-COMP:11060"/>
        <dbReference type="Rhea" id="RHEA-COMP:11605"/>
        <dbReference type="ChEBI" id="CHEBI:15378"/>
        <dbReference type="ChEBI" id="CHEBI:30013"/>
        <dbReference type="ChEBI" id="CHEBI:30616"/>
        <dbReference type="ChEBI" id="CHEBI:61977"/>
        <dbReference type="ChEBI" id="CHEBI:456216"/>
        <dbReference type="EC" id="2.7.11.1"/>
    </reaction>
</comment>
<keyword evidence="5" id="KW-0547">Nucleotide-binding</keyword>
<dbReference type="SUPFAM" id="SSF56112">
    <property type="entry name" value="Protein kinase-like (PK-like)"/>
    <property type="match status" value="1"/>
</dbReference>
<evidence type="ECO:0000256" key="8">
    <source>
        <dbReference type="ARBA" id="ARBA00047899"/>
    </source>
</evidence>
<feature type="region of interest" description="Disordered" evidence="10">
    <location>
        <begin position="275"/>
        <end position="308"/>
    </location>
</feature>
<dbReference type="SMART" id="SM00220">
    <property type="entry name" value="S_TKc"/>
    <property type="match status" value="1"/>
</dbReference>
<accession>A0A819HP00</accession>
<dbReference type="Proteomes" id="UP000663836">
    <property type="component" value="Unassembled WGS sequence"/>
</dbReference>
<proteinExistence type="inferred from homology"/>
<keyword evidence="3" id="KW-0723">Serine/threonine-protein kinase</keyword>
<comment type="caution">
    <text evidence="13">The sequence shown here is derived from an EMBL/GenBank/DDBJ whole genome shotgun (WGS) entry which is preliminary data.</text>
</comment>
<dbReference type="EMBL" id="CAJNOT010000286">
    <property type="protein sequence ID" value="CAF0927154.1"/>
    <property type="molecule type" value="Genomic_DNA"/>
</dbReference>
<evidence type="ECO:0000256" key="6">
    <source>
        <dbReference type="ARBA" id="ARBA00022777"/>
    </source>
</evidence>
<evidence type="ECO:0000256" key="5">
    <source>
        <dbReference type="ARBA" id="ARBA00022741"/>
    </source>
</evidence>
<dbReference type="InterPro" id="IPR008271">
    <property type="entry name" value="Ser/Thr_kinase_AS"/>
</dbReference>
<keyword evidence="6" id="KW-0418">Kinase</keyword>
<dbReference type="AlphaFoldDB" id="A0A819HP00"/>
<evidence type="ECO:0000256" key="9">
    <source>
        <dbReference type="ARBA" id="ARBA00048679"/>
    </source>
</evidence>
<evidence type="ECO:0000256" key="1">
    <source>
        <dbReference type="ARBA" id="ARBA00010791"/>
    </source>
</evidence>
<dbReference type="PANTHER" id="PTHR24346">
    <property type="entry name" value="MAP/MICROTUBULE AFFINITY-REGULATING KINASE"/>
    <property type="match status" value="1"/>
</dbReference>
<dbReference type="Pfam" id="PF00069">
    <property type="entry name" value="Pkinase"/>
    <property type="match status" value="1"/>
</dbReference>
<name>A0A819HP00_9BILA</name>
<gene>
    <name evidence="13" type="ORF">JBS370_LOCUS20981</name>
    <name evidence="12" type="ORF">ZHD862_LOCUS8724</name>
</gene>
<dbReference type="GO" id="GO:0005524">
    <property type="term" value="F:ATP binding"/>
    <property type="evidence" value="ECO:0007669"/>
    <property type="project" value="UniProtKB-KW"/>
</dbReference>
<dbReference type="PANTHER" id="PTHR24346:SF107">
    <property type="entry name" value="SERINE_THREONINE-PROTEIN KINASE CHK1"/>
    <property type="match status" value="1"/>
</dbReference>
<evidence type="ECO:0000256" key="4">
    <source>
        <dbReference type="ARBA" id="ARBA00022679"/>
    </source>
</evidence>
<dbReference type="GO" id="GO:0005737">
    <property type="term" value="C:cytoplasm"/>
    <property type="evidence" value="ECO:0007669"/>
    <property type="project" value="TreeGrafter"/>
</dbReference>
<organism evidence="13 14">
    <name type="scientific">Rotaria sordida</name>
    <dbReference type="NCBI Taxonomy" id="392033"/>
    <lineage>
        <taxon>Eukaryota</taxon>
        <taxon>Metazoa</taxon>
        <taxon>Spiralia</taxon>
        <taxon>Gnathifera</taxon>
        <taxon>Rotifera</taxon>
        <taxon>Eurotatoria</taxon>
        <taxon>Bdelloidea</taxon>
        <taxon>Philodinida</taxon>
        <taxon>Philodinidae</taxon>
        <taxon>Rotaria</taxon>
    </lineage>
</organism>
<dbReference type="InterPro" id="IPR011009">
    <property type="entry name" value="Kinase-like_dom_sf"/>
</dbReference>
<evidence type="ECO:0000256" key="7">
    <source>
        <dbReference type="ARBA" id="ARBA00022840"/>
    </source>
</evidence>
<dbReference type="FunFam" id="1.10.510.10:FF:000571">
    <property type="entry name" value="Maternal embryonic leucine zipper kinase"/>
    <property type="match status" value="1"/>
</dbReference>
<keyword evidence="4" id="KW-0808">Transferase</keyword>
<dbReference type="EC" id="2.7.11.1" evidence="2"/>
<dbReference type="GO" id="GO:0035556">
    <property type="term" value="P:intracellular signal transduction"/>
    <property type="evidence" value="ECO:0007669"/>
    <property type="project" value="TreeGrafter"/>
</dbReference>
<comment type="similarity">
    <text evidence="1">Belongs to the protein kinase superfamily. CAMK Ser/Thr protein kinase family. NIM1 subfamily.</text>
</comment>
<dbReference type="Proteomes" id="UP000663864">
    <property type="component" value="Unassembled WGS sequence"/>
</dbReference>
<dbReference type="EMBL" id="CAJOBD010002719">
    <property type="protein sequence ID" value="CAF3903025.1"/>
    <property type="molecule type" value="Genomic_DNA"/>
</dbReference>
<dbReference type="PROSITE" id="PS50011">
    <property type="entry name" value="PROTEIN_KINASE_DOM"/>
    <property type="match status" value="1"/>
</dbReference>
<protein>
    <recommendedName>
        <fullName evidence="2">non-specific serine/threonine protein kinase</fullName>
        <ecNumber evidence="2">2.7.11.1</ecNumber>
    </recommendedName>
</protein>
<evidence type="ECO:0000256" key="10">
    <source>
        <dbReference type="SAM" id="MobiDB-lite"/>
    </source>
</evidence>
<dbReference type="GO" id="GO:0004674">
    <property type="term" value="F:protein serine/threonine kinase activity"/>
    <property type="evidence" value="ECO:0007669"/>
    <property type="project" value="UniProtKB-KW"/>
</dbReference>
<feature type="domain" description="Protein kinase" evidence="11">
    <location>
        <begin position="3"/>
        <end position="263"/>
    </location>
</feature>
<comment type="catalytic activity">
    <reaction evidence="9">
        <text>L-seryl-[protein] + ATP = O-phospho-L-seryl-[protein] + ADP + H(+)</text>
        <dbReference type="Rhea" id="RHEA:17989"/>
        <dbReference type="Rhea" id="RHEA-COMP:9863"/>
        <dbReference type="Rhea" id="RHEA-COMP:11604"/>
        <dbReference type="ChEBI" id="CHEBI:15378"/>
        <dbReference type="ChEBI" id="CHEBI:29999"/>
        <dbReference type="ChEBI" id="CHEBI:30616"/>
        <dbReference type="ChEBI" id="CHEBI:83421"/>
        <dbReference type="ChEBI" id="CHEBI:456216"/>
        <dbReference type="EC" id="2.7.11.1"/>
    </reaction>
</comment>
<evidence type="ECO:0000313" key="13">
    <source>
        <dbReference type="EMBL" id="CAF3903025.1"/>
    </source>
</evidence>